<evidence type="ECO:0000313" key="1">
    <source>
        <dbReference type="EMBL" id="KAK9199155.1"/>
    </source>
</evidence>
<evidence type="ECO:0000313" key="2">
    <source>
        <dbReference type="Proteomes" id="UP001428341"/>
    </source>
</evidence>
<dbReference type="EMBL" id="JBCGBO010000005">
    <property type="protein sequence ID" value="KAK9199155.1"/>
    <property type="molecule type" value="Genomic_DNA"/>
</dbReference>
<dbReference type="Proteomes" id="UP001428341">
    <property type="component" value="Unassembled WGS sequence"/>
</dbReference>
<protein>
    <submittedName>
        <fullName evidence="1">Uncharacterized protein</fullName>
    </submittedName>
</protein>
<keyword evidence="2" id="KW-1185">Reference proteome</keyword>
<proteinExistence type="predicted"/>
<organism evidence="1 2">
    <name type="scientific">Citrus x changshan-huyou</name>
    <dbReference type="NCBI Taxonomy" id="2935761"/>
    <lineage>
        <taxon>Eukaryota</taxon>
        <taxon>Viridiplantae</taxon>
        <taxon>Streptophyta</taxon>
        <taxon>Embryophyta</taxon>
        <taxon>Tracheophyta</taxon>
        <taxon>Spermatophyta</taxon>
        <taxon>Magnoliopsida</taxon>
        <taxon>eudicotyledons</taxon>
        <taxon>Gunneridae</taxon>
        <taxon>Pentapetalae</taxon>
        <taxon>rosids</taxon>
        <taxon>malvids</taxon>
        <taxon>Sapindales</taxon>
        <taxon>Rutaceae</taxon>
        <taxon>Aurantioideae</taxon>
        <taxon>Citrus</taxon>
    </lineage>
</organism>
<gene>
    <name evidence="1" type="ORF">WN944_014343</name>
</gene>
<sequence length="58" mass="6815">MLEDLFLLFKILCGVAKILERLKIDYLWEWFDDVNGSYLDKWPLLLWQKKRGGGGGRG</sequence>
<comment type="caution">
    <text evidence="1">The sequence shown here is derived from an EMBL/GenBank/DDBJ whole genome shotgun (WGS) entry which is preliminary data.</text>
</comment>
<dbReference type="AlphaFoldDB" id="A0AAP0MBZ3"/>
<name>A0AAP0MBZ3_9ROSI</name>
<reference evidence="1 2" key="1">
    <citation type="submission" date="2024-05" db="EMBL/GenBank/DDBJ databases">
        <title>Haplotype-resolved chromosome-level genome assembly of Huyou (Citrus changshanensis).</title>
        <authorList>
            <person name="Miao C."/>
            <person name="Chen W."/>
            <person name="Wu Y."/>
            <person name="Wang L."/>
            <person name="Zhao S."/>
            <person name="Grierson D."/>
            <person name="Xu C."/>
            <person name="Chen K."/>
        </authorList>
    </citation>
    <scope>NUCLEOTIDE SEQUENCE [LARGE SCALE GENOMIC DNA]</scope>
    <source>
        <strain evidence="1">01-14</strain>
        <tissue evidence="1">Leaf</tissue>
    </source>
</reference>
<accession>A0AAP0MBZ3</accession>